<feature type="region of interest" description="Disordered" evidence="1">
    <location>
        <begin position="199"/>
        <end position="233"/>
    </location>
</feature>
<feature type="compositionally biased region" description="Low complexity" evidence="1">
    <location>
        <begin position="223"/>
        <end position="233"/>
    </location>
</feature>
<name>A0A7S4EE84_9STRA</name>
<reference evidence="2" key="1">
    <citation type="submission" date="2021-01" db="EMBL/GenBank/DDBJ databases">
        <authorList>
            <person name="Corre E."/>
            <person name="Pelletier E."/>
            <person name="Niang G."/>
            <person name="Scheremetjew M."/>
            <person name="Finn R."/>
            <person name="Kale V."/>
            <person name="Holt S."/>
            <person name="Cochrane G."/>
            <person name="Meng A."/>
            <person name="Brown T."/>
            <person name="Cohen L."/>
        </authorList>
    </citation>
    <scope>NUCLEOTIDE SEQUENCE</scope>
    <source>
        <strain evidence="2">10249 10 AB</strain>
    </source>
</reference>
<evidence type="ECO:0000313" key="2">
    <source>
        <dbReference type="EMBL" id="CAE0707822.1"/>
    </source>
</evidence>
<gene>
    <name evidence="2" type="ORF">PAUS00366_LOCUS542</name>
</gene>
<proteinExistence type="predicted"/>
<accession>A0A7S4EE84</accession>
<evidence type="ECO:0000256" key="1">
    <source>
        <dbReference type="SAM" id="MobiDB-lite"/>
    </source>
</evidence>
<protein>
    <submittedName>
        <fullName evidence="2">Uncharacterized protein</fullName>
    </submittedName>
</protein>
<organism evidence="2">
    <name type="scientific">Pseudo-nitzschia australis</name>
    <dbReference type="NCBI Taxonomy" id="44445"/>
    <lineage>
        <taxon>Eukaryota</taxon>
        <taxon>Sar</taxon>
        <taxon>Stramenopiles</taxon>
        <taxon>Ochrophyta</taxon>
        <taxon>Bacillariophyta</taxon>
        <taxon>Bacillariophyceae</taxon>
        <taxon>Bacillariophycidae</taxon>
        <taxon>Bacillariales</taxon>
        <taxon>Bacillariaceae</taxon>
        <taxon>Pseudo-nitzschia</taxon>
    </lineage>
</organism>
<dbReference type="AlphaFoldDB" id="A0A7S4EE84"/>
<sequence length="297" mass="33738">MTAFSTPMREARSCSSRENYSEDVGSILLDEVSKMTLFDDEHHYQQYMQQQRQYKTSLSPQQRTYMEQQVRTPDHCSSVKTPCYSQSDRFCSMWTTPPVVPESKRPESLLQSLQTYLVTPSDTKSAETLKIDNNYLGRKRQRVHESHNLALPTLLPGFPELDDTADSNPFKQHFAIHSPIAGIENTLNLEFIANIKSSKTSEKQRTAMPPSGLPNEKGHGIPSSFSTSSRSSVSSEEIERIKNSFPILDDPLDSVETLFGDGIRGENYVCVGTRALRMRRRCRKDNPPDIFNPMSFT</sequence>
<dbReference type="EMBL" id="HBIX01000687">
    <property type="protein sequence ID" value="CAE0707822.1"/>
    <property type="molecule type" value="Transcribed_RNA"/>
</dbReference>